<evidence type="ECO:0000313" key="3">
    <source>
        <dbReference type="Proteomes" id="UP000077701"/>
    </source>
</evidence>
<proteinExistence type="predicted"/>
<evidence type="ECO:0000313" key="2">
    <source>
        <dbReference type="EMBL" id="GAT65328.1"/>
    </source>
</evidence>
<dbReference type="EMBL" id="BDCX01000002">
    <property type="protein sequence ID" value="GAT65328.1"/>
    <property type="molecule type" value="Genomic_DNA"/>
</dbReference>
<accession>A0A171BMP4</accession>
<protein>
    <submittedName>
        <fullName evidence="2">Fimbrial assembly family protein</fullName>
    </submittedName>
</protein>
<sequence>MTTTLTPPESGAPVLDPFRPLSIAADLLPPEITAARRGHRARAVVLSALAVFAMLLAGWYVVARQQTAEAEDAVAVAQADVQDLIRQQREFSDLVTVRSQAETIGTRLSTLLANDLRWATVLSSVRKAAPAGVELVSVNGKIDERGAEAAGSEQLNTSGEKLVGELSITGTAGGKQAVTEYVDALGGIPGLGNPLLTDVREEESGVGFAVRADLTEAALGGRYTDPADTADTAKKGD</sequence>
<evidence type="ECO:0000256" key="1">
    <source>
        <dbReference type="SAM" id="Phobius"/>
    </source>
</evidence>
<reference evidence="2 3" key="1">
    <citation type="journal article" date="2016" name="Genome Announc.">
        <title>Draft Genome Sequence of Planomonospora sphaerica JCM9374, a Rare Actinomycete.</title>
        <authorList>
            <person name="Dohra H."/>
            <person name="Suzuki T."/>
            <person name="Inoue Y."/>
            <person name="Kodani S."/>
        </authorList>
    </citation>
    <scope>NUCLEOTIDE SEQUENCE [LARGE SCALE GENOMIC DNA]</scope>
    <source>
        <strain evidence="2 3">JCM 9374</strain>
    </source>
</reference>
<reference evidence="3" key="2">
    <citation type="submission" date="2016-04" db="EMBL/GenBank/DDBJ databases">
        <title>Planomonospora sphaerica JCM9374 whole genome shotgun sequence.</title>
        <authorList>
            <person name="Suzuki T."/>
            <person name="Dohra H."/>
            <person name="Kodani S."/>
        </authorList>
    </citation>
    <scope>NUCLEOTIDE SEQUENCE [LARGE SCALE GENOMIC DNA]</scope>
    <source>
        <strain evidence="3">JCM 9374</strain>
    </source>
</reference>
<organism evidence="2 3">
    <name type="scientific">Planomonospora sphaerica</name>
    <dbReference type="NCBI Taxonomy" id="161355"/>
    <lineage>
        <taxon>Bacteria</taxon>
        <taxon>Bacillati</taxon>
        <taxon>Actinomycetota</taxon>
        <taxon>Actinomycetes</taxon>
        <taxon>Streptosporangiales</taxon>
        <taxon>Streptosporangiaceae</taxon>
        <taxon>Planomonospora</taxon>
    </lineage>
</organism>
<gene>
    <name evidence="2" type="ORF">PS9374_00961</name>
</gene>
<dbReference type="STRING" id="161355.PS9374_00961"/>
<feature type="transmembrane region" description="Helical" evidence="1">
    <location>
        <begin position="43"/>
        <end position="62"/>
    </location>
</feature>
<comment type="caution">
    <text evidence="2">The sequence shown here is derived from an EMBL/GenBank/DDBJ whole genome shotgun (WGS) entry which is preliminary data.</text>
</comment>
<keyword evidence="3" id="KW-1185">Reference proteome</keyword>
<dbReference type="OrthoDB" id="3292822at2"/>
<name>A0A171BMP4_9ACTN</name>
<keyword evidence="1" id="KW-1133">Transmembrane helix</keyword>
<keyword evidence="1" id="KW-0812">Transmembrane</keyword>
<dbReference type="Proteomes" id="UP000077701">
    <property type="component" value="Unassembled WGS sequence"/>
</dbReference>
<dbReference type="AlphaFoldDB" id="A0A171BMP4"/>
<dbReference type="RefSeq" id="WP_068894697.1">
    <property type="nucleotide sequence ID" value="NZ_BDCX01000002.1"/>
</dbReference>
<keyword evidence="1" id="KW-0472">Membrane</keyword>